<evidence type="ECO:0000313" key="2">
    <source>
        <dbReference type="Proteomes" id="UP000215914"/>
    </source>
</evidence>
<reference evidence="1" key="2">
    <citation type="submission" date="2020-06" db="EMBL/GenBank/DDBJ databases">
        <title>Helianthus annuus Genome sequencing and assembly Release 2.</title>
        <authorList>
            <person name="Gouzy J."/>
            <person name="Langlade N."/>
            <person name="Munos S."/>
        </authorList>
    </citation>
    <scope>NUCLEOTIDE SEQUENCE</scope>
    <source>
        <tissue evidence="1">Leaves</tissue>
    </source>
</reference>
<reference evidence="1" key="1">
    <citation type="journal article" date="2017" name="Nature">
        <title>The sunflower genome provides insights into oil metabolism, flowering and Asterid evolution.</title>
        <authorList>
            <person name="Badouin H."/>
            <person name="Gouzy J."/>
            <person name="Grassa C.J."/>
            <person name="Murat F."/>
            <person name="Staton S.E."/>
            <person name="Cottret L."/>
            <person name="Lelandais-Briere C."/>
            <person name="Owens G.L."/>
            <person name="Carrere S."/>
            <person name="Mayjonade B."/>
            <person name="Legrand L."/>
            <person name="Gill N."/>
            <person name="Kane N.C."/>
            <person name="Bowers J.E."/>
            <person name="Hubner S."/>
            <person name="Bellec A."/>
            <person name="Berard A."/>
            <person name="Berges H."/>
            <person name="Blanchet N."/>
            <person name="Boniface M.C."/>
            <person name="Brunel D."/>
            <person name="Catrice O."/>
            <person name="Chaidir N."/>
            <person name="Claudel C."/>
            <person name="Donnadieu C."/>
            <person name="Faraut T."/>
            <person name="Fievet G."/>
            <person name="Helmstetter N."/>
            <person name="King M."/>
            <person name="Knapp S.J."/>
            <person name="Lai Z."/>
            <person name="Le Paslier M.C."/>
            <person name="Lippi Y."/>
            <person name="Lorenzon L."/>
            <person name="Mandel J.R."/>
            <person name="Marage G."/>
            <person name="Marchand G."/>
            <person name="Marquand E."/>
            <person name="Bret-Mestries E."/>
            <person name="Morien E."/>
            <person name="Nambeesan S."/>
            <person name="Nguyen T."/>
            <person name="Pegot-Espagnet P."/>
            <person name="Pouilly N."/>
            <person name="Raftis F."/>
            <person name="Sallet E."/>
            <person name="Schiex T."/>
            <person name="Thomas J."/>
            <person name="Vandecasteele C."/>
            <person name="Vares D."/>
            <person name="Vear F."/>
            <person name="Vautrin S."/>
            <person name="Crespi M."/>
            <person name="Mangin B."/>
            <person name="Burke J.M."/>
            <person name="Salse J."/>
            <person name="Munos S."/>
            <person name="Vincourt P."/>
            <person name="Rieseberg L.H."/>
            <person name="Langlade N.B."/>
        </authorList>
    </citation>
    <scope>NUCLEOTIDE SEQUENCE</scope>
    <source>
        <tissue evidence="1">Leaves</tissue>
    </source>
</reference>
<comment type="caution">
    <text evidence="1">The sequence shown here is derived from an EMBL/GenBank/DDBJ whole genome shotgun (WGS) entry which is preliminary data.</text>
</comment>
<protein>
    <submittedName>
        <fullName evidence="1">Uncharacterized protein</fullName>
    </submittedName>
</protein>
<dbReference type="Gramene" id="mRNA:HanXRQr2_Chr08g0326091">
    <property type="protein sequence ID" value="mRNA:HanXRQr2_Chr08g0326091"/>
    <property type="gene ID" value="HanXRQr2_Chr08g0326091"/>
</dbReference>
<dbReference type="AlphaFoldDB" id="A0A9K3ICW9"/>
<keyword evidence="2" id="KW-1185">Reference proteome</keyword>
<dbReference type="EMBL" id="MNCJ02000323">
    <property type="protein sequence ID" value="KAF5794260.1"/>
    <property type="molecule type" value="Genomic_DNA"/>
</dbReference>
<sequence length="214" mass="25089">MLNFRIKNGYFLGSRVPTTISATHLKMHALFWSTLQQVSFYSTRLRYNTTRIRVVWGPGCLYAAQVWASKPAQPLLSIGRCFSCCRVILKPHTRVLLFLVVWTPLMHKFYLVLKDGIGNLFDEDILFCLYFVIGKDIIPTRKPLVTISSIRYKVGNTPFYCSWYKTFVFRYHKLNYVCLVVYAGRFVHISPTNHHFPSLYTPLPTLFFFFLNYL</sequence>
<gene>
    <name evidence="1" type="ORF">HanXRQr2_Chr08g0326091</name>
</gene>
<accession>A0A9K3ICW9</accession>
<evidence type="ECO:0000313" key="1">
    <source>
        <dbReference type="EMBL" id="KAF5794260.1"/>
    </source>
</evidence>
<dbReference type="Proteomes" id="UP000215914">
    <property type="component" value="Unassembled WGS sequence"/>
</dbReference>
<proteinExistence type="predicted"/>
<organism evidence="1 2">
    <name type="scientific">Helianthus annuus</name>
    <name type="common">Common sunflower</name>
    <dbReference type="NCBI Taxonomy" id="4232"/>
    <lineage>
        <taxon>Eukaryota</taxon>
        <taxon>Viridiplantae</taxon>
        <taxon>Streptophyta</taxon>
        <taxon>Embryophyta</taxon>
        <taxon>Tracheophyta</taxon>
        <taxon>Spermatophyta</taxon>
        <taxon>Magnoliopsida</taxon>
        <taxon>eudicotyledons</taxon>
        <taxon>Gunneridae</taxon>
        <taxon>Pentapetalae</taxon>
        <taxon>asterids</taxon>
        <taxon>campanulids</taxon>
        <taxon>Asterales</taxon>
        <taxon>Asteraceae</taxon>
        <taxon>Asteroideae</taxon>
        <taxon>Heliantheae alliance</taxon>
        <taxon>Heliantheae</taxon>
        <taxon>Helianthus</taxon>
    </lineage>
</organism>
<name>A0A9K3ICW9_HELAN</name>